<dbReference type="RefSeq" id="WP_211869839.1">
    <property type="nucleotide sequence ID" value="NZ_JAAEDI010000016.1"/>
</dbReference>
<accession>A0ABS5EJJ0</accession>
<comment type="caution">
    <text evidence="1">The sequence shown here is derived from an EMBL/GenBank/DDBJ whole genome shotgun (WGS) entry which is preliminary data.</text>
</comment>
<name>A0ABS5EJJ0_9PROT</name>
<evidence type="ECO:0000313" key="2">
    <source>
        <dbReference type="Proteomes" id="UP000698752"/>
    </source>
</evidence>
<proteinExistence type="predicted"/>
<dbReference type="Proteomes" id="UP000698752">
    <property type="component" value="Unassembled WGS sequence"/>
</dbReference>
<dbReference type="EMBL" id="JAAEDI010000016">
    <property type="protein sequence ID" value="MBR0651173.1"/>
    <property type="molecule type" value="Genomic_DNA"/>
</dbReference>
<keyword evidence="2" id="KW-1185">Reference proteome</keyword>
<gene>
    <name evidence="1" type="ORF">GXW78_15985</name>
</gene>
<organism evidence="1 2">
    <name type="scientific">Neoroseomonas terrae</name>
    <dbReference type="NCBI Taxonomy" id="424799"/>
    <lineage>
        <taxon>Bacteria</taxon>
        <taxon>Pseudomonadati</taxon>
        <taxon>Pseudomonadota</taxon>
        <taxon>Alphaproteobacteria</taxon>
        <taxon>Acetobacterales</taxon>
        <taxon>Acetobacteraceae</taxon>
        <taxon>Neoroseomonas</taxon>
    </lineage>
</organism>
<protein>
    <submittedName>
        <fullName evidence="1">Uncharacterized protein</fullName>
    </submittedName>
</protein>
<sequence>MDQVTRSIVQAGLDASQYQRGAQQVEAANASMARSGEGVVAAGTRVEQTTTSRASATTC</sequence>
<evidence type="ECO:0000313" key="1">
    <source>
        <dbReference type="EMBL" id="MBR0651173.1"/>
    </source>
</evidence>
<reference evidence="2" key="1">
    <citation type="journal article" date="2021" name="Syst. Appl. Microbiol.">
        <title>Roseomonas hellenica sp. nov., isolated from roots of wild-growing Alkanna tinctoria.</title>
        <authorList>
            <person name="Rat A."/>
            <person name="Naranjo H.D."/>
            <person name="Lebbe L."/>
            <person name="Cnockaert M."/>
            <person name="Krigas N."/>
            <person name="Grigoriadou K."/>
            <person name="Maloupa E."/>
            <person name="Willems A."/>
        </authorList>
    </citation>
    <scope>NUCLEOTIDE SEQUENCE [LARGE SCALE GENOMIC DNA]</scope>
    <source>
        <strain evidence="2">LMG 31159</strain>
    </source>
</reference>